<comment type="caution">
    <text evidence="2">The sequence shown here is derived from an EMBL/GenBank/DDBJ whole genome shotgun (WGS) entry which is preliminary data.</text>
</comment>
<reference evidence="2 3" key="1">
    <citation type="submission" date="2016-08" db="EMBL/GenBank/DDBJ databases">
        <title>Genomes of anaerobic fungi encode conserved fungal cellulosomes for biomass hydrolysis.</title>
        <authorList>
            <consortium name="DOE Joint Genome Institute"/>
            <person name="Haitjema C.H."/>
            <person name="Gilmore S.P."/>
            <person name="Henske J.K."/>
            <person name="Solomon K.V."/>
            <person name="De Groot R."/>
            <person name="Kuo A."/>
            <person name="Mondo S.J."/>
            <person name="Salamov A.A."/>
            <person name="Labutti K."/>
            <person name="Zhao Z."/>
            <person name="Chiniquy J."/>
            <person name="Barry K."/>
            <person name="Brewer H.M."/>
            <person name="Purvine S.O."/>
            <person name="Wright A.T."/>
            <person name="Boxma B."/>
            <person name="Van Alen T."/>
            <person name="Hackstein J.H."/>
            <person name="Baker S.E."/>
            <person name="Grigoriev I.V."/>
            <person name="O'Malley M.A."/>
        </authorList>
    </citation>
    <scope>NUCLEOTIDE SEQUENCE [LARGE SCALE GENOMIC DNA]</scope>
    <source>
        <strain evidence="3">finn</strain>
    </source>
</reference>
<gene>
    <name evidence="2" type="ORF">BCR36DRAFT_583835</name>
</gene>
<evidence type="ECO:0000313" key="3">
    <source>
        <dbReference type="Proteomes" id="UP000193719"/>
    </source>
</evidence>
<keyword evidence="1" id="KW-1133">Transmembrane helix</keyword>
<feature type="transmembrane region" description="Helical" evidence="1">
    <location>
        <begin position="217"/>
        <end position="235"/>
    </location>
</feature>
<evidence type="ECO:0000256" key="1">
    <source>
        <dbReference type="SAM" id="Phobius"/>
    </source>
</evidence>
<keyword evidence="1" id="KW-0472">Membrane</keyword>
<name>A0A1Y1V7S3_9FUNG</name>
<keyword evidence="1" id="KW-0812">Transmembrane</keyword>
<keyword evidence="3" id="KW-1185">Reference proteome</keyword>
<dbReference type="EMBL" id="MCFH01000024">
    <property type="protein sequence ID" value="ORX49228.1"/>
    <property type="molecule type" value="Genomic_DNA"/>
</dbReference>
<organism evidence="2 3">
    <name type="scientific">Piromyces finnis</name>
    <dbReference type="NCBI Taxonomy" id="1754191"/>
    <lineage>
        <taxon>Eukaryota</taxon>
        <taxon>Fungi</taxon>
        <taxon>Fungi incertae sedis</taxon>
        <taxon>Chytridiomycota</taxon>
        <taxon>Chytridiomycota incertae sedis</taxon>
        <taxon>Neocallimastigomycetes</taxon>
        <taxon>Neocallimastigales</taxon>
        <taxon>Neocallimastigaceae</taxon>
        <taxon>Piromyces</taxon>
    </lineage>
</organism>
<dbReference type="Proteomes" id="UP000193719">
    <property type="component" value="Unassembled WGS sequence"/>
</dbReference>
<protein>
    <submittedName>
        <fullName evidence="2">Uncharacterized protein</fullName>
    </submittedName>
</protein>
<proteinExistence type="predicted"/>
<reference evidence="2 3" key="2">
    <citation type="submission" date="2016-08" db="EMBL/GenBank/DDBJ databases">
        <title>Pervasive Adenine N6-methylation of Active Genes in Fungi.</title>
        <authorList>
            <consortium name="DOE Joint Genome Institute"/>
            <person name="Mondo S.J."/>
            <person name="Dannebaum R.O."/>
            <person name="Kuo R.C."/>
            <person name="Labutti K."/>
            <person name="Haridas S."/>
            <person name="Kuo A."/>
            <person name="Salamov A."/>
            <person name="Ahrendt S.R."/>
            <person name="Lipzen A."/>
            <person name="Sullivan W."/>
            <person name="Andreopoulos W.B."/>
            <person name="Clum A."/>
            <person name="Lindquist E."/>
            <person name="Daum C."/>
            <person name="Ramamoorthy G.K."/>
            <person name="Gryganskyi A."/>
            <person name="Culley D."/>
            <person name="Magnuson J.K."/>
            <person name="James T.Y."/>
            <person name="O'Malley M.A."/>
            <person name="Stajich J.E."/>
            <person name="Spatafora J.W."/>
            <person name="Visel A."/>
            <person name="Grigoriev I.V."/>
        </authorList>
    </citation>
    <scope>NUCLEOTIDE SEQUENCE [LARGE SCALE GENOMIC DNA]</scope>
    <source>
        <strain evidence="3">finn</strain>
    </source>
</reference>
<accession>A0A1Y1V7S3</accession>
<dbReference type="OrthoDB" id="2143883at2759"/>
<evidence type="ECO:0000313" key="2">
    <source>
        <dbReference type="EMBL" id="ORX49228.1"/>
    </source>
</evidence>
<dbReference type="AlphaFoldDB" id="A0A1Y1V7S3"/>
<sequence>MNKKRDDFVTLDTYYNGELYSYKCSQECKNHYEIYSKCFHILDNKYYNVTFSERCKSYNLVECKDFLSNLYQPDNTCKNGHGPEDYDLYDEISMNKIYYIALCSKDKNGNFCDYSNDIQQGKYYPTNLFHLQDGTNTTLEKSCSQGICRENLHYMYKLLVPLYEDDVKKNNTLNYEQVFINNDKKAISYLSSEECTSQDYYEIEDGNLNNQSGALKTSSFSLITIVLISILSIIFY</sequence>